<evidence type="ECO:0000313" key="1">
    <source>
        <dbReference type="EMBL" id="MBW86927.1"/>
    </source>
</evidence>
<sequence length="47" mass="5398">MIHFTIMSKTSVRFPLSKNLLRCCVCLDQAFVGQSVFKSCLTLKCLW</sequence>
<organism evidence="1">
    <name type="scientific">Rhizophora mucronata</name>
    <name type="common">Asiatic mangrove</name>
    <dbReference type="NCBI Taxonomy" id="61149"/>
    <lineage>
        <taxon>Eukaryota</taxon>
        <taxon>Viridiplantae</taxon>
        <taxon>Streptophyta</taxon>
        <taxon>Embryophyta</taxon>
        <taxon>Tracheophyta</taxon>
        <taxon>Spermatophyta</taxon>
        <taxon>Magnoliopsida</taxon>
        <taxon>eudicotyledons</taxon>
        <taxon>Gunneridae</taxon>
        <taxon>Pentapetalae</taxon>
        <taxon>rosids</taxon>
        <taxon>fabids</taxon>
        <taxon>Malpighiales</taxon>
        <taxon>Rhizophoraceae</taxon>
        <taxon>Rhizophora</taxon>
    </lineage>
</organism>
<protein>
    <submittedName>
        <fullName evidence="1">Uncharacterized protein</fullName>
    </submittedName>
</protein>
<reference evidence="1" key="1">
    <citation type="submission" date="2018-02" db="EMBL/GenBank/DDBJ databases">
        <title>Rhizophora mucronata_Transcriptome.</title>
        <authorList>
            <person name="Meera S.P."/>
            <person name="Sreeshan A."/>
            <person name="Augustine A."/>
        </authorList>
    </citation>
    <scope>NUCLEOTIDE SEQUENCE</scope>
    <source>
        <tissue evidence="1">Leaf</tissue>
    </source>
</reference>
<dbReference type="EMBL" id="GGEC01006444">
    <property type="protein sequence ID" value="MBW86927.1"/>
    <property type="molecule type" value="Transcribed_RNA"/>
</dbReference>
<name>A0A2P2J0F1_RHIMU</name>
<accession>A0A2P2J0F1</accession>
<proteinExistence type="predicted"/>
<dbReference type="AlphaFoldDB" id="A0A2P2J0F1"/>